<comment type="similarity">
    <text evidence="1 3">Belongs to the short-chain dehydrogenases/reductases (SDR) family.</text>
</comment>
<sequence length="264" mass="28947">MIDRYTGKTVLITGASSGIGECFSEELAAKGAHLILVARSSEKLNALAERLSGRYGIQAVAISLDLSVSGAAERLTKNMQDCGLQPDMLINNAGIGTMARFEEIDAARIEREVTLNIMTLTELTRYLLPNMLKRGSGLVINVASMTAFQPSPYMAVYGATKAYVLSFTEALWAENQNRGVQFLALCPGETQSSFHGSSGADSLNGKRMQPIEVVNAAFQAVEQQKNYRIAGRGNYWMGQLPRFFSRRSVLRIVERMLRSGLKHT</sequence>
<evidence type="ECO:0000256" key="1">
    <source>
        <dbReference type="ARBA" id="ARBA00006484"/>
    </source>
</evidence>
<evidence type="ECO:0000256" key="2">
    <source>
        <dbReference type="ARBA" id="ARBA00023002"/>
    </source>
</evidence>
<dbReference type="Pfam" id="PF00106">
    <property type="entry name" value="adh_short"/>
    <property type="match status" value="1"/>
</dbReference>
<gene>
    <name evidence="4" type="ORF">GCM10007362_11600</name>
</gene>
<dbReference type="PANTHER" id="PTHR42901">
    <property type="entry name" value="ALCOHOL DEHYDROGENASE"/>
    <property type="match status" value="1"/>
</dbReference>
<dbReference type="PIRSF" id="PIRSF000126">
    <property type="entry name" value="11-beta-HSD1"/>
    <property type="match status" value="1"/>
</dbReference>
<evidence type="ECO:0000313" key="5">
    <source>
        <dbReference type="Proteomes" id="UP000605427"/>
    </source>
</evidence>
<reference evidence="5" key="1">
    <citation type="journal article" date="2019" name="Int. J. Syst. Evol. Microbiol.">
        <title>The Global Catalogue of Microorganisms (GCM) 10K type strain sequencing project: providing services to taxonomists for standard genome sequencing and annotation.</title>
        <authorList>
            <consortium name="The Broad Institute Genomics Platform"/>
            <consortium name="The Broad Institute Genome Sequencing Center for Infectious Disease"/>
            <person name="Wu L."/>
            <person name="Ma J."/>
        </authorList>
    </citation>
    <scope>NUCLEOTIDE SEQUENCE [LARGE SCALE GENOMIC DNA]</scope>
    <source>
        <strain evidence="5">CCM 8702</strain>
    </source>
</reference>
<dbReference type="PRINTS" id="PR00081">
    <property type="entry name" value="GDHRDH"/>
</dbReference>
<dbReference type="PANTHER" id="PTHR42901:SF1">
    <property type="entry name" value="ALCOHOL DEHYDROGENASE"/>
    <property type="match status" value="1"/>
</dbReference>
<dbReference type="Proteomes" id="UP000605427">
    <property type="component" value="Unassembled WGS sequence"/>
</dbReference>
<keyword evidence="2" id="KW-0560">Oxidoreductase</keyword>
<comment type="caution">
    <text evidence="4">The sequence shown here is derived from an EMBL/GenBank/DDBJ whole genome shotgun (WGS) entry which is preliminary data.</text>
</comment>
<dbReference type="EMBL" id="BMDD01000001">
    <property type="protein sequence ID" value="GGH72962.1"/>
    <property type="molecule type" value="Genomic_DNA"/>
</dbReference>
<dbReference type="RefSeq" id="WP_172240296.1">
    <property type="nucleotide sequence ID" value="NZ_BMDD01000001.1"/>
</dbReference>
<dbReference type="InterPro" id="IPR002347">
    <property type="entry name" value="SDR_fam"/>
</dbReference>
<dbReference type="Gene3D" id="3.40.50.720">
    <property type="entry name" value="NAD(P)-binding Rossmann-like Domain"/>
    <property type="match status" value="1"/>
</dbReference>
<organism evidence="4 5">
    <name type="scientific">Saccharibacillus endophyticus</name>
    <dbReference type="NCBI Taxonomy" id="2060666"/>
    <lineage>
        <taxon>Bacteria</taxon>
        <taxon>Bacillati</taxon>
        <taxon>Bacillota</taxon>
        <taxon>Bacilli</taxon>
        <taxon>Bacillales</taxon>
        <taxon>Paenibacillaceae</taxon>
        <taxon>Saccharibacillus</taxon>
    </lineage>
</organism>
<protein>
    <submittedName>
        <fullName evidence="4">Short-chain dehydrogenase</fullName>
    </submittedName>
</protein>
<evidence type="ECO:0000313" key="4">
    <source>
        <dbReference type="EMBL" id="GGH72962.1"/>
    </source>
</evidence>
<keyword evidence="5" id="KW-1185">Reference proteome</keyword>
<dbReference type="CDD" id="cd05233">
    <property type="entry name" value="SDR_c"/>
    <property type="match status" value="1"/>
</dbReference>
<proteinExistence type="inferred from homology"/>
<name>A0ABQ1ZRA3_9BACL</name>
<dbReference type="PRINTS" id="PR00080">
    <property type="entry name" value="SDRFAMILY"/>
</dbReference>
<evidence type="ECO:0000256" key="3">
    <source>
        <dbReference type="RuleBase" id="RU000363"/>
    </source>
</evidence>
<dbReference type="SUPFAM" id="SSF51735">
    <property type="entry name" value="NAD(P)-binding Rossmann-fold domains"/>
    <property type="match status" value="1"/>
</dbReference>
<accession>A0ABQ1ZRA3</accession>
<dbReference type="InterPro" id="IPR036291">
    <property type="entry name" value="NAD(P)-bd_dom_sf"/>
</dbReference>